<dbReference type="AlphaFoldDB" id="A0A6C0BRD9"/>
<organism evidence="1">
    <name type="scientific">viral metagenome</name>
    <dbReference type="NCBI Taxonomy" id="1070528"/>
    <lineage>
        <taxon>unclassified sequences</taxon>
        <taxon>metagenomes</taxon>
        <taxon>organismal metagenomes</taxon>
    </lineage>
</organism>
<evidence type="ECO:0000313" key="1">
    <source>
        <dbReference type="EMBL" id="QHS93833.1"/>
    </source>
</evidence>
<sequence length="58" mass="6646">MNVTQRAELIFNTLTFARMKLLWQGAGFCVRTDETKRGLANKMAQSNDCLKYLGTLYL</sequence>
<protein>
    <submittedName>
        <fullName evidence="1">Uncharacterized protein</fullName>
    </submittedName>
</protein>
<dbReference type="EMBL" id="MN739210">
    <property type="protein sequence ID" value="QHS93833.1"/>
    <property type="molecule type" value="Genomic_DNA"/>
</dbReference>
<reference evidence="1" key="1">
    <citation type="journal article" date="2020" name="Nature">
        <title>Giant virus diversity and host interactions through global metagenomics.</title>
        <authorList>
            <person name="Schulz F."/>
            <person name="Roux S."/>
            <person name="Paez-Espino D."/>
            <person name="Jungbluth S."/>
            <person name="Walsh D.A."/>
            <person name="Denef V.J."/>
            <person name="McMahon K.D."/>
            <person name="Konstantinidis K.T."/>
            <person name="Eloe-Fadrosh E.A."/>
            <person name="Kyrpides N.C."/>
            <person name="Woyke T."/>
        </authorList>
    </citation>
    <scope>NUCLEOTIDE SEQUENCE</scope>
    <source>
        <strain evidence="1">GVMAG-M-3300018080-19</strain>
    </source>
</reference>
<name>A0A6C0BRD9_9ZZZZ</name>
<accession>A0A6C0BRD9</accession>
<proteinExistence type="predicted"/>